<accession>A0A0F5JPW0</accession>
<proteinExistence type="predicted"/>
<dbReference type="STRING" id="927665.HMPREF1535_00016"/>
<dbReference type="PATRIC" id="fig|927665.4.peg.11"/>
<evidence type="ECO:0008006" key="3">
    <source>
        <dbReference type="Google" id="ProtNLM"/>
    </source>
</evidence>
<gene>
    <name evidence="1" type="ORF">HMPREF1535_00016</name>
</gene>
<dbReference type="HOGENOM" id="CLU_986408_0_0_10"/>
<dbReference type="Proteomes" id="UP000033047">
    <property type="component" value="Unassembled WGS sequence"/>
</dbReference>
<evidence type="ECO:0000313" key="1">
    <source>
        <dbReference type="EMBL" id="KKB59744.1"/>
    </source>
</evidence>
<dbReference type="AlphaFoldDB" id="A0A0F5JPW0"/>
<comment type="caution">
    <text evidence="1">The sequence shown here is derived from an EMBL/GenBank/DDBJ whole genome shotgun (WGS) entry which is preliminary data.</text>
</comment>
<dbReference type="Gene3D" id="1.10.10.60">
    <property type="entry name" value="Homeodomain-like"/>
    <property type="match status" value="1"/>
</dbReference>
<protein>
    <recommendedName>
        <fullName evidence="3">Abi-like protein</fullName>
    </recommendedName>
</protein>
<dbReference type="EMBL" id="AQHV01000001">
    <property type="protein sequence ID" value="KKB59744.1"/>
    <property type="molecule type" value="Genomic_DNA"/>
</dbReference>
<sequence length="282" mass="32899">MERYFKAHQNEQKAILHYQCNVELAEAFYVSLSTFEVALRNALSRELQTMAGREDWYAIFPTTPGLIGLNRYITQAQKQIAGRNETITASKVIAELTLGFWVSLLNSEYERILWKDLRRAFPYLPKHLRQRRNVSAPLNSLRSFRNRIFHNESICWNINRVEDIHDKIIQVMGWINEDIPVWIEPFDRFASVVSKIRKVMNWNNYCKSSIKEKSYTIAEKQKENPKAYLPWDAEADNALKKLYEDGYAIDELAGLFERTQGAIRSRLKKLGLGGEFDPGVFI</sequence>
<organism evidence="1 2">
    <name type="scientific">Parabacteroides goldsteinii DSM 19448 = WAL 12034</name>
    <dbReference type="NCBI Taxonomy" id="927665"/>
    <lineage>
        <taxon>Bacteria</taxon>
        <taxon>Pseudomonadati</taxon>
        <taxon>Bacteroidota</taxon>
        <taxon>Bacteroidia</taxon>
        <taxon>Bacteroidales</taxon>
        <taxon>Tannerellaceae</taxon>
        <taxon>Parabacteroides</taxon>
    </lineage>
</organism>
<reference evidence="1 2" key="1">
    <citation type="submission" date="2013-04" db="EMBL/GenBank/DDBJ databases">
        <title>The Genome Sequence of Parabacteroides goldsteinii DSM 19448.</title>
        <authorList>
            <consortium name="The Broad Institute Genomics Platform"/>
            <person name="Earl A."/>
            <person name="Ward D."/>
            <person name="Feldgarden M."/>
            <person name="Gevers D."/>
            <person name="Martens E."/>
            <person name="Sakamoto M."/>
            <person name="Benno Y."/>
            <person name="Song Y."/>
            <person name="Liu C."/>
            <person name="Lee J."/>
            <person name="Bolanos M."/>
            <person name="Vaisanen M.L."/>
            <person name="Finegold S.M."/>
            <person name="Walker B."/>
            <person name="Young S."/>
            <person name="Zeng Q."/>
            <person name="Gargeya S."/>
            <person name="Fitzgerald M."/>
            <person name="Haas B."/>
            <person name="Abouelleil A."/>
            <person name="Allen A.W."/>
            <person name="Alvarado L."/>
            <person name="Arachchi H.M."/>
            <person name="Berlin A.M."/>
            <person name="Chapman S.B."/>
            <person name="Gainer-Dewar J."/>
            <person name="Goldberg J."/>
            <person name="Griggs A."/>
            <person name="Gujja S."/>
            <person name="Hansen M."/>
            <person name="Howarth C."/>
            <person name="Imamovic A."/>
            <person name="Ireland A."/>
            <person name="Larimer J."/>
            <person name="McCowan C."/>
            <person name="Murphy C."/>
            <person name="Pearson M."/>
            <person name="Poon T.W."/>
            <person name="Priest M."/>
            <person name="Roberts A."/>
            <person name="Saif S."/>
            <person name="Shea T."/>
            <person name="Sisk P."/>
            <person name="Sykes S."/>
            <person name="Wortman J."/>
            <person name="Nusbaum C."/>
            <person name="Birren B."/>
        </authorList>
    </citation>
    <scope>NUCLEOTIDE SEQUENCE [LARGE SCALE GENOMIC DNA]</scope>
    <source>
        <strain evidence="1 2">DSM 19448</strain>
    </source>
</reference>
<name>A0A0F5JPW0_9BACT</name>
<evidence type="ECO:0000313" key="2">
    <source>
        <dbReference type="Proteomes" id="UP000033047"/>
    </source>
</evidence>